<name>A0AAD9FXB2_PAPLA</name>
<dbReference type="Proteomes" id="UP001182556">
    <property type="component" value="Unassembled WGS sequence"/>
</dbReference>
<dbReference type="AlphaFoldDB" id="A0AAD9FXB2"/>
<protein>
    <submittedName>
        <fullName evidence="1">Uncharacterized protein</fullName>
    </submittedName>
</protein>
<reference evidence="1" key="1">
    <citation type="submission" date="2023-02" db="EMBL/GenBank/DDBJ databases">
        <title>Identification and recombinant expression of a fungal hydrolase from Papiliotrema laurentii that hydrolyzes apple cutin and clears colloidal polyester polyurethane.</title>
        <authorList>
            <consortium name="DOE Joint Genome Institute"/>
            <person name="Roman V.A."/>
            <person name="Bojanowski C."/>
            <person name="Crable B.R."/>
            <person name="Wagner D.N."/>
            <person name="Hung C.S."/>
            <person name="Nadeau L.J."/>
            <person name="Schratz L."/>
            <person name="Haridas S."/>
            <person name="Pangilinan J."/>
            <person name="Lipzen A."/>
            <person name="Na H."/>
            <person name="Yan M."/>
            <person name="Ng V."/>
            <person name="Grigoriev I.V."/>
            <person name="Spatafora J.W."/>
            <person name="Barlow D."/>
            <person name="Biffinger J."/>
            <person name="Kelley-Loughnane N."/>
            <person name="Varaljay V.A."/>
            <person name="Crookes-Goodson W.J."/>
        </authorList>
    </citation>
    <scope>NUCLEOTIDE SEQUENCE</scope>
    <source>
        <strain evidence="1">5307AH</strain>
    </source>
</reference>
<keyword evidence="2" id="KW-1185">Reference proteome</keyword>
<gene>
    <name evidence="1" type="ORF">DB88DRAFT_544217</name>
</gene>
<organism evidence="1 2">
    <name type="scientific">Papiliotrema laurentii</name>
    <name type="common">Cryptococcus laurentii</name>
    <dbReference type="NCBI Taxonomy" id="5418"/>
    <lineage>
        <taxon>Eukaryota</taxon>
        <taxon>Fungi</taxon>
        <taxon>Dikarya</taxon>
        <taxon>Basidiomycota</taxon>
        <taxon>Agaricomycotina</taxon>
        <taxon>Tremellomycetes</taxon>
        <taxon>Tremellales</taxon>
        <taxon>Rhynchogastremaceae</taxon>
        <taxon>Papiliotrema</taxon>
    </lineage>
</organism>
<dbReference type="EMBL" id="JAODAN010000001">
    <property type="protein sequence ID" value="KAK1927948.1"/>
    <property type="molecule type" value="Genomic_DNA"/>
</dbReference>
<accession>A0AAD9FXB2</accession>
<comment type="caution">
    <text evidence="1">The sequence shown here is derived from an EMBL/GenBank/DDBJ whole genome shotgun (WGS) entry which is preliminary data.</text>
</comment>
<evidence type="ECO:0000313" key="1">
    <source>
        <dbReference type="EMBL" id="KAK1927948.1"/>
    </source>
</evidence>
<sequence>MGFATFAHPRSICLVQLRGERKTGRMQKDEAKKRGVPTGLEPVSAASITFVTAPATRVPEIYRASSCLLRSSDSGDDAEAEKLVKRAAGLLAPFREGSMRFLEPRPFWKAEGTHYTLFTVRRLNGSRAASLELIDLTGSARCALRGAFRTPSRAPTSSEPGAGRMAWTAGCSHWFLEHPLLWVLLLRSLSSSYDGGRVNALLRIMKVSKGSLAGFVLTNAPEWRAEFIICVRNSSIASLIDRFEASSGIFLDDAKEPYAISICPGSASPRLKFTLENLPLARGG</sequence>
<proteinExistence type="predicted"/>
<evidence type="ECO:0000313" key="2">
    <source>
        <dbReference type="Proteomes" id="UP001182556"/>
    </source>
</evidence>